<gene>
    <name evidence="1" type="ORF">FHG64_01450</name>
</gene>
<dbReference type="SUPFAM" id="SSF52091">
    <property type="entry name" value="SpoIIaa-like"/>
    <property type="match status" value="1"/>
</dbReference>
<dbReference type="KEGG" id="afla:FHG64_01450"/>
<accession>A0A5B7X0I2</accession>
<dbReference type="AlphaFoldDB" id="A0A5B7X0I2"/>
<name>A0A5B7X0I2_9FLAO</name>
<evidence type="ECO:0000313" key="1">
    <source>
        <dbReference type="EMBL" id="QCY68168.1"/>
    </source>
</evidence>
<dbReference type="Gene3D" id="3.40.50.10600">
    <property type="entry name" value="SpoIIaa-like domains"/>
    <property type="match status" value="1"/>
</dbReference>
<proteinExistence type="predicted"/>
<dbReference type="InterPro" id="IPR021866">
    <property type="entry name" value="SpoIIAA-like"/>
</dbReference>
<dbReference type="Pfam" id="PF11964">
    <property type="entry name" value="SpoIIAA-like"/>
    <property type="match status" value="1"/>
</dbReference>
<evidence type="ECO:0000313" key="2">
    <source>
        <dbReference type="Proteomes" id="UP000309016"/>
    </source>
</evidence>
<dbReference type="EMBL" id="CP040812">
    <property type="protein sequence ID" value="QCY68168.1"/>
    <property type="molecule type" value="Genomic_DNA"/>
</dbReference>
<dbReference type="Proteomes" id="UP000309016">
    <property type="component" value="Chromosome"/>
</dbReference>
<organism evidence="1 2">
    <name type="scientific">Antarcticibacterium flavum</name>
    <dbReference type="NCBI Taxonomy" id="2058175"/>
    <lineage>
        <taxon>Bacteria</taxon>
        <taxon>Pseudomonadati</taxon>
        <taxon>Bacteroidota</taxon>
        <taxon>Flavobacteriia</taxon>
        <taxon>Flavobacteriales</taxon>
        <taxon>Flavobacteriaceae</taxon>
        <taxon>Antarcticibacterium</taxon>
    </lineage>
</organism>
<reference evidence="1 2" key="1">
    <citation type="submission" date="2019-06" db="EMBL/GenBank/DDBJ databases">
        <title>Complete genome sequence of Antarcticibacterium flavum KCTC 52984T from an Antarctic marine sediment.</title>
        <authorList>
            <person name="Lee Y.M."/>
            <person name="Shin S.C."/>
        </authorList>
    </citation>
    <scope>NUCLEOTIDE SEQUENCE [LARGE SCALE GENOMIC DNA]</scope>
    <source>
        <strain evidence="1 2">KCTC 52984</strain>
    </source>
</reference>
<dbReference type="RefSeq" id="WP_139064744.1">
    <property type="nucleotide sequence ID" value="NZ_CP040812.1"/>
</dbReference>
<dbReference type="OrthoDB" id="1447828at2"/>
<dbReference type="InterPro" id="IPR038396">
    <property type="entry name" value="SpoIIAA-like_sf"/>
</dbReference>
<protein>
    <submittedName>
        <fullName evidence="1">STAS/SEC14 domain-containing protein</fullName>
    </submittedName>
</protein>
<keyword evidence="2" id="KW-1185">Reference proteome</keyword>
<sequence>MLQKLDLGNPKVVAFRWEGDFTVKSFEQAMTKFLPELKARERMNVYLEVAKIGEFEAAAVWEDIKFGFKNMKELRDKIDRLALVTDEGWVRTLANTTYKFIPGIDMKTFAFANLQEARLFVQ</sequence>
<dbReference type="InterPro" id="IPR036513">
    <property type="entry name" value="STAS_dom_sf"/>
</dbReference>